<evidence type="ECO:0000313" key="16">
    <source>
        <dbReference type="EMBL" id="CAG6573388.1"/>
    </source>
</evidence>
<evidence type="ECO:0000256" key="7">
    <source>
        <dbReference type="ARBA" id="ARBA00022723"/>
    </source>
</evidence>
<dbReference type="PROSITE" id="PS00086">
    <property type="entry name" value="CYTOCHROME_P450"/>
    <property type="match status" value="1"/>
</dbReference>
<keyword evidence="12 15" id="KW-0503">Monooxygenase</keyword>
<keyword evidence="8" id="KW-0256">Endoplasmic reticulum</keyword>
<dbReference type="SUPFAM" id="SSF48264">
    <property type="entry name" value="Cytochrome P450"/>
    <property type="match status" value="1"/>
</dbReference>
<dbReference type="InterPro" id="IPR050476">
    <property type="entry name" value="Insect_CytP450_Detox"/>
</dbReference>
<dbReference type="PANTHER" id="PTHR24292:SF84">
    <property type="entry name" value="CYTOCHROME P450 28A5-RELATED"/>
    <property type="match status" value="1"/>
</dbReference>
<evidence type="ECO:0000256" key="14">
    <source>
        <dbReference type="PIRSR" id="PIRSR602403-1"/>
    </source>
</evidence>
<keyword evidence="10 15" id="KW-0560">Oxidoreductase</keyword>
<keyword evidence="7 14" id="KW-0479">Metal-binding</keyword>
<proteinExistence type="inferred from homology"/>
<dbReference type="InterPro" id="IPR001128">
    <property type="entry name" value="Cyt_P450"/>
</dbReference>
<evidence type="ECO:0000256" key="9">
    <source>
        <dbReference type="ARBA" id="ARBA00022848"/>
    </source>
</evidence>
<evidence type="ECO:0000256" key="1">
    <source>
        <dbReference type="ARBA" id="ARBA00001971"/>
    </source>
</evidence>
<keyword evidence="9" id="KW-0492">Microsome</keyword>
<dbReference type="Gene3D" id="1.10.630.10">
    <property type="entry name" value="Cytochrome P450"/>
    <property type="match status" value="1"/>
</dbReference>
<protein>
    <submittedName>
        <fullName evidence="16">Probable cytochrome P450 28d1</fullName>
    </submittedName>
</protein>
<evidence type="ECO:0000256" key="5">
    <source>
        <dbReference type="ARBA" id="ARBA00010617"/>
    </source>
</evidence>
<evidence type="ECO:0000256" key="3">
    <source>
        <dbReference type="ARBA" id="ARBA00004174"/>
    </source>
</evidence>
<dbReference type="EMBL" id="HBUE01289324">
    <property type="protein sequence ID" value="CAG6573388.1"/>
    <property type="molecule type" value="Transcribed_RNA"/>
</dbReference>
<comment type="function">
    <text evidence="2">May be involved in the metabolism of insect hormones and in the breakdown of synthetic insecticides.</text>
</comment>
<dbReference type="Pfam" id="PF00067">
    <property type="entry name" value="p450"/>
    <property type="match status" value="1"/>
</dbReference>
<comment type="subcellular location">
    <subcellularLocation>
        <location evidence="4">Endoplasmic reticulum membrane</location>
        <topology evidence="4">Peripheral membrane protein</topology>
    </subcellularLocation>
    <subcellularLocation>
        <location evidence="3">Microsome membrane</location>
        <topology evidence="3">Peripheral membrane protein</topology>
    </subcellularLocation>
</comment>
<comment type="cofactor">
    <cofactor evidence="1 14">
        <name>heme</name>
        <dbReference type="ChEBI" id="CHEBI:30413"/>
    </cofactor>
</comment>
<evidence type="ECO:0000256" key="11">
    <source>
        <dbReference type="ARBA" id="ARBA00023004"/>
    </source>
</evidence>
<dbReference type="GO" id="GO:0020037">
    <property type="term" value="F:heme binding"/>
    <property type="evidence" value="ECO:0007669"/>
    <property type="project" value="InterPro"/>
</dbReference>
<evidence type="ECO:0000256" key="12">
    <source>
        <dbReference type="ARBA" id="ARBA00023033"/>
    </source>
</evidence>
<dbReference type="InterPro" id="IPR036396">
    <property type="entry name" value="Cyt_P450_sf"/>
</dbReference>
<dbReference type="InterPro" id="IPR017972">
    <property type="entry name" value="Cyt_P450_CS"/>
</dbReference>
<evidence type="ECO:0000256" key="4">
    <source>
        <dbReference type="ARBA" id="ARBA00004406"/>
    </source>
</evidence>
<dbReference type="GO" id="GO:0016705">
    <property type="term" value="F:oxidoreductase activity, acting on paired donors, with incorporation or reduction of molecular oxygen"/>
    <property type="evidence" value="ECO:0007669"/>
    <property type="project" value="InterPro"/>
</dbReference>
<evidence type="ECO:0000256" key="10">
    <source>
        <dbReference type="ARBA" id="ARBA00023002"/>
    </source>
</evidence>
<reference evidence="16" key="1">
    <citation type="submission" date="2021-05" db="EMBL/GenBank/DDBJ databases">
        <authorList>
            <person name="Alioto T."/>
            <person name="Alioto T."/>
            <person name="Gomez Garrido J."/>
        </authorList>
    </citation>
    <scope>NUCLEOTIDE SEQUENCE</scope>
</reference>
<dbReference type="PRINTS" id="PR00385">
    <property type="entry name" value="P450"/>
</dbReference>
<dbReference type="GO" id="GO:0005506">
    <property type="term" value="F:iron ion binding"/>
    <property type="evidence" value="ECO:0007669"/>
    <property type="project" value="InterPro"/>
</dbReference>
<keyword evidence="6 14" id="KW-0349">Heme</keyword>
<dbReference type="EMBL" id="HBUE01183660">
    <property type="protein sequence ID" value="CAG6521790.1"/>
    <property type="molecule type" value="Transcribed_RNA"/>
</dbReference>
<dbReference type="PRINTS" id="PR00465">
    <property type="entry name" value="EP450IV"/>
</dbReference>
<dbReference type="GO" id="GO:0005789">
    <property type="term" value="C:endoplasmic reticulum membrane"/>
    <property type="evidence" value="ECO:0007669"/>
    <property type="project" value="UniProtKB-SubCell"/>
</dbReference>
<accession>A0A8D8JKD1</accession>
<evidence type="ECO:0000256" key="6">
    <source>
        <dbReference type="ARBA" id="ARBA00022617"/>
    </source>
</evidence>
<evidence type="ECO:0000256" key="15">
    <source>
        <dbReference type="RuleBase" id="RU000461"/>
    </source>
</evidence>
<keyword evidence="13" id="KW-0472">Membrane</keyword>
<dbReference type="InterPro" id="IPR002403">
    <property type="entry name" value="Cyt_P450_E_grp-IV"/>
</dbReference>
<sequence length="500" mass="57055">MIVTISLLVSAALAVYVYLTWNFNYWRQRNVPGPDPRPLLGNFASLLLRHRTAMDEMGQMYSDYRAKFNFVGVFNIRQPRIFVTSPALYRDIITKHFRSFGDNEFAEMTDVETDPLMGRNPFLLTDEEWKAKRAEISPAFTASRMKALFAIVEALASRMTQYIEQNQHTALEAKDLAAKFTIDVVSSCIFDTDAQSFSEDHGEIPEMARKMLEPSFGSLVIMILRSLCPKVAKALNIGMIPKPVESFFTNLMKEAIRYRETNSIKRADYLEYLISLRNKKEITELDMAAHGVTFFFDGFEASSLALSFTLYELGRHPGIQTRLRTELVEASNDQGSIDYDTLLELPFLDQVVNESLRLWPAGPFLSKRCTEPIDLDISPTQQVRIEPGVCAMIPVWAIHRDPECYTDPDTFNPDRFSPETGGVNPYREKGCFLPFSEGPRQCLGMRFARMLVKRGLYEVVKNFEFSVDSKTEHPLRMDPKVFLTAVIGGIWLNFKPVVTK</sequence>
<keyword evidence="11 14" id="KW-0408">Iron</keyword>
<feature type="binding site" description="axial binding residue" evidence="14">
    <location>
        <position position="442"/>
    </location>
    <ligand>
        <name>heme</name>
        <dbReference type="ChEBI" id="CHEBI:30413"/>
    </ligand>
    <ligandPart>
        <name>Fe</name>
        <dbReference type="ChEBI" id="CHEBI:18248"/>
    </ligandPart>
</feature>
<evidence type="ECO:0000256" key="13">
    <source>
        <dbReference type="ARBA" id="ARBA00023136"/>
    </source>
</evidence>
<evidence type="ECO:0000256" key="2">
    <source>
        <dbReference type="ARBA" id="ARBA00003690"/>
    </source>
</evidence>
<dbReference type="CDD" id="cd11056">
    <property type="entry name" value="CYP6-like"/>
    <property type="match status" value="1"/>
</dbReference>
<dbReference type="GO" id="GO:0004497">
    <property type="term" value="F:monooxygenase activity"/>
    <property type="evidence" value="ECO:0007669"/>
    <property type="project" value="UniProtKB-KW"/>
</dbReference>
<name>A0A8D8JKD1_CULPI</name>
<comment type="similarity">
    <text evidence="5 15">Belongs to the cytochrome P450 family.</text>
</comment>
<dbReference type="PANTHER" id="PTHR24292">
    <property type="entry name" value="CYTOCHROME P450"/>
    <property type="match status" value="1"/>
</dbReference>
<dbReference type="AlphaFoldDB" id="A0A8D8JKD1"/>
<dbReference type="FunFam" id="1.10.630.10:FF:000042">
    <property type="entry name" value="Cytochrome P450"/>
    <property type="match status" value="1"/>
</dbReference>
<evidence type="ECO:0000256" key="8">
    <source>
        <dbReference type="ARBA" id="ARBA00022824"/>
    </source>
</evidence>
<organism evidence="16">
    <name type="scientific">Culex pipiens</name>
    <name type="common">House mosquito</name>
    <dbReference type="NCBI Taxonomy" id="7175"/>
    <lineage>
        <taxon>Eukaryota</taxon>
        <taxon>Metazoa</taxon>
        <taxon>Ecdysozoa</taxon>
        <taxon>Arthropoda</taxon>
        <taxon>Hexapoda</taxon>
        <taxon>Insecta</taxon>
        <taxon>Pterygota</taxon>
        <taxon>Neoptera</taxon>
        <taxon>Endopterygota</taxon>
        <taxon>Diptera</taxon>
        <taxon>Nematocera</taxon>
        <taxon>Culicoidea</taxon>
        <taxon>Culicidae</taxon>
        <taxon>Culicinae</taxon>
        <taxon>Culicini</taxon>
        <taxon>Culex</taxon>
        <taxon>Culex</taxon>
    </lineage>
</organism>